<organism evidence="1 2">
    <name type="scientific">Sphingomonas gei</name>
    <dbReference type="NCBI Taxonomy" id="1395960"/>
    <lineage>
        <taxon>Bacteria</taxon>
        <taxon>Pseudomonadati</taxon>
        <taxon>Pseudomonadota</taxon>
        <taxon>Alphaproteobacteria</taxon>
        <taxon>Sphingomonadales</taxon>
        <taxon>Sphingomonadaceae</taxon>
        <taxon>Sphingomonas</taxon>
    </lineage>
</organism>
<protein>
    <submittedName>
        <fullName evidence="1">Uncharacterized protein</fullName>
    </submittedName>
</protein>
<name>A0A4S1XHV4_9SPHN</name>
<accession>A0A4S1XHV4</accession>
<dbReference type="OrthoDB" id="7476470at2"/>
<evidence type="ECO:0000313" key="2">
    <source>
        <dbReference type="Proteomes" id="UP000306147"/>
    </source>
</evidence>
<dbReference type="EMBL" id="SRXT01000001">
    <property type="protein sequence ID" value="TGX56234.1"/>
    <property type="molecule type" value="Genomic_DNA"/>
</dbReference>
<reference evidence="1 2" key="1">
    <citation type="submission" date="2019-04" db="EMBL/GenBank/DDBJ databases">
        <title>Sphingomonas psychrotolerans sp. nov., isolated from soil in the Tianshan Mountains, Xinjiang, China.</title>
        <authorList>
            <person name="Luo Y."/>
            <person name="Sheng H."/>
        </authorList>
    </citation>
    <scope>NUCLEOTIDE SEQUENCE [LARGE SCALE GENOMIC DNA]</scope>
    <source>
        <strain evidence="1 2">ZFGT-11</strain>
    </source>
</reference>
<sequence length="69" mass="7825">MEDRVIAIGLLTARDLDRLGAGFSRAYPVDETPCFGELLRAIDAADRELWRERDEARLIARQGPLNGRR</sequence>
<dbReference type="Proteomes" id="UP000306147">
    <property type="component" value="Unassembled WGS sequence"/>
</dbReference>
<dbReference type="RefSeq" id="WP_135962432.1">
    <property type="nucleotide sequence ID" value="NZ_SRXT01000001.1"/>
</dbReference>
<comment type="caution">
    <text evidence="1">The sequence shown here is derived from an EMBL/GenBank/DDBJ whole genome shotgun (WGS) entry which is preliminary data.</text>
</comment>
<evidence type="ECO:0000313" key="1">
    <source>
        <dbReference type="EMBL" id="TGX56234.1"/>
    </source>
</evidence>
<keyword evidence="2" id="KW-1185">Reference proteome</keyword>
<proteinExistence type="predicted"/>
<dbReference type="AlphaFoldDB" id="A0A4S1XHV4"/>
<gene>
    <name evidence="1" type="ORF">E5A73_03875</name>
</gene>